<gene>
    <name evidence="5" type="ORF">BTO11_14710</name>
</gene>
<sequence>MANYLLMLHGTPWSNQTVLSACQFAQAALESGHTISAIFLYQDAVLNAINTLDIPSDELNGQSHLLQLKNEHDIKLMLCVTAAEKRGLTDKNIHSEFTISGLAEFAELTTQADKVIQFK</sequence>
<dbReference type="GO" id="GO:1990228">
    <property type="term" value="C:sulfurtransferase complex"/>
    <property type="evidence" value="ECO:0007669"/>
    <property type="project" value="TreeGrafter"/>
</dbReference>
<evidence type="ECO:0000313" key="6">
    <source>
        <dbReference type="Proteomes" id="UP000239007"/>
    </source>
</evidence>
<dbReference type="Gene3D" id="3.40.1260.10">
    <property type="entry name" value="DsrEFH-like"/>
    <property type="match status" value="1"/>
</dbReference>
<organism evidence="5 6">
    <name type="scientific">Psychrosphaera saromensis</name>
    <dbReference type="NCBI Taxonomy" id="716813"/>
    <lineage>
        <taxon>Bacteria</taxon>
        <taxon>Pseudomonadati</taxon>
        <taxon>Pseudomonadota</taxon>
        <taxon>Gammaproteobacteria</taxon>
        <taxon>Alteromonadales</taxon>
        <taxon>Pseudoalteromonadaceae</taxon>
        <taxon>Psychrosphaera</taxon>
    </lineage>
</organism>
<reference evidence="5 6" key="1">
    <citation type="submission" date="2016-12" db="EMBL/GenBank/DDBJ databases">
        <title>Diversity of luminous bacteria.</title>
        <authorList>
            <person name="Yoshizawa S."/>
            <person name="Kogure K."/>
        </authorList>
    </citation>
    <scope>NUCLEOTIDE SEQUENCE [LARGE SCALE GENOMIC DNA]</scope>
    <source>
        <strain evidence="5 6">SA4-48</strain>
    </source>
</reference>
<comment type="subcellular location">
    <subcellularLocation>
        <location evidence="1">Cytoplasm</location>
    </subcellularLocation>
</comment>
<dbReference type="RefSeq" id="WP_105053300.1">
    <property type="nucleotide sequence ID" value="NZ_BMYG01000001.1"/>
</dbReference>
<dbReference type="GO" id="GO:0016783">
    <property type="term" value="F:sulfurtransferase activity"/>
    <property type="evidence" value="ECO:0007669"/>
    <property type="project" value="InterPro"/>
</dbReference>
<dbReference type="AlphaFoldDB" id="A0A2S7UXR2"/>
<keyword evidence="4 5" id="KW-0808">Transferase</keyword>
<comment type="similarity">
    <text evidence="2">Belongs to the DsrE/TusD family.</text>
</comment>
<dbReference type="InterPro" id="IPR017463">
    <property type="entry name" value="Sulphur_relay_TusD/DsrE"/>
</dbReference>
<evidence type="ECO:0000256" key="2">
    <source>
        <dbReference type="ARBA" id="ARBA00007067"/>
    </source>
</evidence>
<keyword evidence="3" id="KW-0963">Cytoplasm</keyword>
<dbReference type="NCBIfam" id="TIGR03012">
    <property type="entry name" value="sulf_tusD_dsrE"/>
    <property type="match status" value="1"/>
</dbReference>
<dbReference type="Pfam" id="PF02635">
    <property type="entry name" value="DsrE"/>
    <property type="match status" value="1"/>
</dbReference>
<dbReference type="PANTHER" id="PTHR34874">
    <property type="entry name" value="PROTEIN YCHN"/>
    <property type="match status" value="1"/>
</dbReference>
<dbReference type="GO" id="GO:0002143">
    <property type="term" value="P:tRNA wobble position uridine thiolation"/>
    <property type="evidence" value="ECO:0007669"/>
    <property type="project" value="TreeGrafter"/>
</dbReference>
<name>A0A2S7UXR2_9GAMM</name>
<evidence type="ECO:0000256" key="3">
    <source>
        <dbReference type="ARBA" id="ARBA00022490"/>
    </source>
</evidence>
<dbReference type="PANTHER" id="PTHR34874:SF3">
    <property type="entry name" value="SULFURTRANSFERASE TUSD"/>
    <property type="match status" value="1"/>
</dbReference>
<accession>A0A2S7UXR2</accession>
<comment type="caution">
    <text evidence="5">The sequence shown here is derived from an EMBL/GenBank/DDBJ whole genome shotgun (WGS) entry which is preliminary data.</text>
</comment>
<dbReference type="GO" id="GO:0097163">
    <property type="term" value="F:sulfur carrier activity"/>
    <property type="evidence" value="ECO:0007669"/>
    <property type="project" value="TreeGrafter"/>
</dbReference>
<dbReference type="SUPFAM" id="SSF75169">
    <property type="entry name" value="DsrEFH-like"/>
    <property type="match status" value="1"/>
</dbReference>
<evidence type="ECO:0000256" key="4">
    <source>
        <dbReference type="ARBA" id="ARBA00022679"/>
    </source>
</evidence>
<protein>
    <submittedName>
        <fullName evidence="5">Sulfurtransferase TusD</fullName>
    </submittedName>
</protein>
<evidence type="ECO:0000256" key="1">
    <source>
        <dbReference type="ARBA" id="ARBA00004496"/>
    </source>
</evidence>
<proteinExistence type="inferred from homology"/>
<dbReference type="NCBIfam" id="NF001237">
    <property type="entry name" value="PRK00207.1"/>
    <property type="match status" value="1"/>
</dbReference>
<dbReference type="InterPro" id="IPR027396">
    <property type="entry name" value="DsrEFH-like"/>
</dbReference>
<dbReference type="Proteomes" id="UP000239007">
    <property type="component" value="Unassembled WGS sequence"/>
</dbReference>
<dbReference type="EMBL" id="MSCH01000003">
    <property type="protein sequence ID" value="PQJ54777.1"/>
    <property type="molecule type" value="Genomic_DNA"/>
</dbReference>
<evidence type="ECO:0000313" key="5">
    <source>
        <dbReference type="EMBL" id="PQJ54777.1"/>
    </source>
</evidence>
<dbReference type="OrthoDB" id="9787483at2"/>
<keyword evidence="6" id="KW-1185">Reference proteome</keyword>
<dbReference type="InterPro" id="IPR003787">
    <property type="entry name" value="Sulphur_relay_DsrE/F-like"/>
</dbReference>